<reference evidence="5 6" key="1">
    <citation type="submission" date="2018-07" db="EMBL/GenBank/DDBJ databases">
        <title>The complete nuclear genome of the prasinophyte Chloropicon primus (CCMP1205).</title>
        <authorList>
            <person name="Pombert J.-F."/>
            <person name="Otis C."/>
            <person name="Turmel M."/>
            <person name="Lemieux C."/>
        </authorList>
    </citation>
    <scope>NUCLEOTIDE SEQUENCE [LARGE SCALE GENOMIC DNA]</scope>
    <source>
        <strain evidence="5 6">CCMP1205</strain>
    </source>
</reference>
<dbReference type="SUPFAM" id="SSF54001">
    <property type="entry name" value="Cysteine proteinases"/>
    <property type="match status" value="1"/>
</dbReference>
<dbReference type="STRING" id="1764295.A0A5B8MSU5"/>
<keyword evidence="3" id="KW-0862">Zinc</keyword>
<dbReference type="GO" id="GO:0005634">
    <property type="term" value="C:nucleus"/>
    <property type="evidence" value="ECO:0007669"/>
    <property type="project" value="TreeGrafter"/>
</dbReference>
<evidence type="ECO:0000313" key="5">
    <source>
        <dbReference type="EMBL" id="QDZ22695.1"/>
    </source>
</evidence>
<evidence type="ECO:0000256" key="1">
    <source>
        <dbReference type="ARBA" id="ARBA00009390"/>
    </source>
</evidence>
<organism evidence="5 6">
    <name type="scientific">Chloropicon primus</name>
    <dbReference type="NCBI Taxonomy" id="1764295"/>
    <lineage>
        <taxon>Eukaryota</taxon>
        <taxon>Viridiplantae</taxon>
        <taxon>Chlorophyta</taxon>
        <taxon>Chloropicophyceae</taxon>
        <taxon>Chloropicales</taxon>
        <taxon>Chloropicaceae</taxon>
        <taxon>Chloropicon</taxon>
    </lineage>
</organism>
<dbReference type="AlphaFoldDB" id="A0A5B8MSU5"/>
<feature type="domain" description="Transglutaminase-like" evidence="4">
    <location>
        <begin position="137"/>
        <end position="192"/>
    </location>
</feature>
<sequence length="463" mass="53959">MSRSFHQQLLTGLQVIYRYEDAHLQEEAVAHIPLDEIASRTQERIDASVGALSVERDFQDVQVMVLMKWFKREFFQWVDRLPCRRCGNPQTEPVASSELSRPTREETLGGATRVELYRCPLCKTISRFPRLNDPRQLLRTRRGRCGEWANCFGLVLRSLGYEVRWVRDWSDHVWCEVWSGKGARWVHADPCEEAWDKPLLYSCGWKKSLDYVLAFGRHGVVDVTRKYVPNWQETKVRRRLVNEDWLRGWCEHLTIQCLCMIMDDRERAEWTRSHAEEVRDLLRRGDANSADLQGLGGRVSGSEAWRKGRGEMQSENECELKDFVLRFSGQNPPEENAYCLFDERLSSKWLDFSFKENGTSYLELEFPVAKRLGSYELVSANDEKPRDPKSWTVEGFPGGESGEAVVLHRVRGASFGDRHERQTFVLPESEIECKRFRWHFDEVFAAEQANSIQLCMLNLSFLS</sequence>
<dbReference type="EMBL" id="CP031041">
    <property type="protein sequence ID" value="QDZ22695.1"/>
    <property type="molecule type" value="Genomic_DNA"/>
</dbReference>
<evidence type="ECO:0000313" key="6">
    <source>
        <dbReference type="Proteomes" id="UP000316726"/>
    </source>
</evidence>
<evidence type="ECO:0000259" key="4">
    <source>
        <dbReference type="SMART" id="SM00460"/>
    </source>
</evidence>
<dbReference type="GO" id="GO:0046872">
    <property type="term" value="F:metal ion binding"/>
    <property type="evidence" value="ECO:0007669"/>
    <property type="project" value="UniProtKB-KW"/>
</dbReference>
<gene>
    <name evidence="5" type="ORF">A3770_08p52130</name>
</gene>
<dbReference type="InterPro" id="IPR038765">
    <property type="entry name" value="Papain-like_cys_pep_sf"/>
</dbReference>
<evidence type="ECO:0000256" key="2">
    <source>
        <dbReference type="ARBA" id="ARBA00022723"/>
    </source>
</evidence>
<keyword evidence="2" id="KW-0479">Metal-binding</keyword>
<dbReference type="Gene3D" id="2.20.25.10">
    <property type="match status" value="1"/>
</dbReference>
<dbReference type="GO" id="GO:0006516">
    <property type="term" value="P:glycoprotein catabolic process"/>
    <property type="evidence" value="ECO:0007669"/>
    <property type="project" value="TreeGrafter"/>
</dbReference>
<dbReference type="GO" id="GO:0000224">
    <property type="term" value="F:peptide-N4-(N-acetyl-beta-glucosaminyl)asparagine amidase activity"/>
    <property type="evidence" value="ECO:0007669"/>
    <property type="project" value="TreeGrafter"/>
</dbReference>
<comment type="similarity">
    <text evidence="1">Belongs to the transglutaminase-like superfamily. PNGase family.</text>
</comment>
<dbReference type="InterPro" id="IPR002931">
    <property type="entry name" value="Transglutaminase-like"/>
</dbReference>
<dbReference type="SMART" id="SM00460">
    <property type="entry name" value="TGc"/>
    <property type="match status" value="1"/>
</dbReference>
<dbReference type="OrthoDB" id="409136at2759"/>
<accession>A0A5B8MSU5</accession>
<dbReference type="PANTHER" id="PTHR12143">
    <property type="entry name" value="PEPTIDE N-GLYCANASE PNGASE -RELATED"/>
    <property type="match status" value="1"/>
</dbReference>
<proteinExistence type="inferred from homology"/>
<dbReference type="PANTHER" id="PTHR12143:SF19">
    <property type="entry name" value="PEPTIDE-N(4)-(N-ACETYL-BETA-GLUCOSAMINYL)ASPARAGINE AMIDASE"/>
    <property type="match status" value="1"/>
</dbReference>
<evidence type="ECO:0000256" key="3">
    <source>
        <dbReference type="ARBA" id="ARBA00022833"/>
    </source>
</evidence>
<keyword evidence="6" id="KW-1185">Reference proteome</keyword>
<dbReference type="GO" id="GO:0005829">
    <property type="term" value="C:cytosol"/>
    <property type="evidence" value="ECO:0007669"/>
    <property type="project" value="TreeGrafter"/>
</dbReference>
<dbReference type="Gene3D" id="3.10.620.30">
    <property type="match status" value="1"/>
</dbReference>
<dbReference type="Pfam" id="PF01841">
    <property type="entry name" value="Transglut_core"/>
    <property type="match status" value="1"/>
</dbReference>
<dbReference type="Proteomes" id="UP000316726">
    <property type="component" value="Chromosome 8"/>
</dbReference>
<name>A0A5B8MSU5_9CHLO</name>
<protein>
    <submittedName>
        <fullName evidence="5">Peptide-N-glycanase-related protein</fullName>
    </submittedName>
</protein>
<dbReference type="InterPro" id="IPR050883">
    <property type="entry name" value="PNGase"/>
</dbReference>